<gene>
    <name evidence="2" type="ORF">ACJRO7_015437</name>
</gene>
<evidence type="ECO:0000313" key="3">
    <source>
        <dbReference type="Proteomes" id="UP001634007"/>
    </source>
</evidence>
<dbReference type="PANTHER" id="PTHR31286">
    <property type="entry name" value="GLYCINE-RICH CELL WALL STRUCTURAL PROTEIN 1.8-LIKE"/>
    <property type="match status" value="1"/>
</dbReference>
<feature type="domain" description="Zinc knuckle CX2CX4HX4C" evidence="1">
    <location>
        <begin position="197"/>
        <end position="226"/>
    </location>
</feature>
<reference evidence="2 3" key="1">
    <citation type="submission" date="2024-11" db="EMBL/GenBank/DDBJ databases">
        <title>Chromosome-level genome assembly of Eucalyptus globulus Labill. provides insights into its genome evolution.</title>
        <authorList>
            <person name="Li X."/>
        </authorList>
    </citation>
    <scope>NUCLEOTIDE SEQUENCE [LARGE SCALE GENOMIC DNA]</scope>
    <source>
        <strain evidence="2">CL2024</strain>
        <tissue evidence="2">Fresh tender leaves</tissue>
    </source>
</reference>
<dbReference type="Pfam" id="PF14392">
    <property type="entry name" value="zf-CCHC_4"/>
    <property type="match status" value="1"/>
</dbReference>
<accession>A0ABD3L795</accession>
<comment type="caution">
    <text evidence="2">The sequence shown here is derived from an EMBL/GenBank/DDBJ whole genome shotgun (WGS) entry which is preliminary data.</text>
</comment>
<evidence type="ECO:0000259" key="1">
    <source>
        <dbReference type="Pfam" id="PF14392"/>
    </source>
</evidence>
<protein>
    <recommendedName>
        <fullName evidence="1">Zinc knuckle CX2CX4HX4C domain-containing protein</fullName>
    </recommendedName>
</protein>
<organism evidence="2 3">
    <name type="scientific">Eucalyptus globulus</name>
    <name type="common">Tasmanian blue gum</name>
    <dbReference type="NCBI Taxonomy" id="34317"/>
    <lineage>
        <taxon>Eukaryota</taxon>
        <taxon>Viridiplantae</taxon>
        <taxon>Streptophyta</taxon>
        <taxon>Embryophyta</taxon>
        <taxon>Tracheophyta</taxon>
        <taxon>Spermatophyta</taxon>
        <taxon>Magnoliopsida</taxon>
        <taxon>eudicotyledons</taxon>
        <taxon>Gunneridae</taxon>
        <taxon>Pentapetalae</taxon>
        <taxon>rosids</taxon>
        <taxon>malvids</taxon>
        <taxon>Myrtales</taxon>
        <taxon>Myrtaceae</taxon>
        <taxon>Myrtoideae</taxon>
        <taxon>Eucalypteae</taxon>
        <taxon>Eucalyptus</taxon>
    </lineage>
</organism>
<evidence type="ECO:0000313" key="2">
    <source>
        <dbReference type="EMBL" id="KAL3746474.1"/>
    </source>
</evidence>
<proteinExistence type="predicted"/>
<keyword evidence="3" id="KW-1185">Reference proteome</keyword>
<dbReference type="Proteomes" id="UP001634007">
    <property type="component" value="Unassembled WGS sequence"/>
</dbReference>
<dbReference type="InterPro" id="IPR025836">
    <property type="entry name" value="Zn_knuckle_CX2CX4HX4C"/>
</dbReference>
<dbReference type="PANTHER" id="PTHR31286:SF99">
    <property type="entry name" value="DUF4283 DOMAIN-CONTAINING PROTEIN"/>
    <property type="match status" value="1"/>
</dbReference>
<dbReference type="AlphaFoldDB" id="A0ABD3L795"/>
<dbReference type="EMBL" id="JBJKBG010000003">
    <property type="protein sequence ID" value="KAL3746474.1"/>
    <property type="molecule type" value="Genomic_DNA"/>
</dbReference>
<sequence length="266" mass="30166">MVDSSTESSRLEALCKSLGNLWSEDDVINVTQGISAEKLAEGRRTLFGKLYSRPNVNFPAFIKTMTWAWKTDNVSCTTLEPGFFSFTFKSEAEKQRILDAVPWSFSSNLLVLQQCDPDIPDICYDFSQCPFWVHLFGLPFGRVTSEVVREIASRIGEVLEVKLEAKGNGIYKIGKARIKLNLATPLKTGIVVNLGCKKLWIEFKYERLPHFFYSCGRIGHYASACKEIPYESTRLEEDIPGNFGNWLRAEARILSPYGKIFYGKQS</sequence>
<dbReference type="InterPro" id="IPR040256">
    <property type="entry name" value="At4g02000-like"/>
</dbReference>
<name>A0ABD3L795_EUCGL</name>